<keyword evidence="2" id="KW-1185">Reference proteome</keyword>
<sequence>MPESVTLSILDVFPPHEQNTKICVVRCLEGTALLGMSFRVDPSLVEVEDISAHLTLEKIEWYGKSVEQLDTVHSGRVTVKGLAAEWLTPGTMLKSVGSEG</sequence>
<dbReference type="RefSeq" id="WP_168536292.1">
    <property type="nucleotide sequence ID" value="NZ_JAAWWP010000002.1"/>
</dbReference>
<accession>A0ABX1GX57</accession>
<comment type="caution">
    <text evidence="1">The sequence shown here is derived from an EMBL/GenBank/DDBJ whole genome shotgun (WGS) entry which is preliminary data.</text>
</comment>
<dbReference type="EMBL" id="JAAWWP010000002">
    <property type="protein sequence ID" value="NKI40674.1"/>
    <property type="molecule type" value="Genomic_DNA"/>
</dbReference>
<evidence type="ECO:0000313" key="1">
    <source>
        <dbReference type="EMBL" id="NKI40674.1"/>
    </source>
</evidence>
<name>A0ABX1GX57_9ACTN</name>
<proteinExistence type="predicted"/>
<evidence type="ECO:0000313" key="2">
    <source>
        <dbReference type="Proteomes" id="UP000772196"/>
    </source>
</evidence>
<gene>
    <name evidence="1" type="ORF">HFV08_05285</name>
</gene>
<protein>
    <submittedName>
        <fullName evidence="1">Uncharacterized protein</fullName>
    </submittedName>
</protein>
<reference evidence="1 2" key="1">
    <citation type="submission" date="2020-04" db="EMBL/GenBank/DDBJ databases">
        <title>Phylogenetic Diversity and Antibacterial Activity against Ralstonia solanacearum of Endophytic Actinomycete Isolated from Moss.</title>
        <authorList>
            <person name="Zhuang X."/>
        </authorList>
    </citation>
    <scope>NUCLEOTIDE SEQUENCE [LARGE SCALE GENOMIC DNA]</scope>
    <source>
        <strain evidence="1 2">LD120</strain>
    </source>
</reference>
<dbReference type="Proteomes" id="UP000772196">
    <property type="component" value="Unassembled WGS sequence"/>
</dbReference>
<organism evidence="1 2">
    <name type="scientific">Streptomyces physcomitrii</name>
    <dbReference type="NCBI Taxonomy" id="2724184"/>
    <lineage>
        <taxon>Bacteria</taxon>
        <taxon>Bacillati</taxon>
        <taxon>Actinomycetota</taxon>
        <taxon>Actinomycetes</taxon>
        <taxon>Kitasatosporales</taxon>
        <taxon>Streptomycetaceae</taxon>
        <taxon>Streptomyces</taxon>
    </lineage>
</organism>